<dbReference type="Gene3D" id="3.40.50.720">
    <property type="entry name" value="NAD(P)-binding Rossmann-like Domain"/>
    <property type="match status" value="1"/>
</dbReference>
<gene>
    <name evidence="4" type="ORF">SDC9_79196</name>
</gene>
<dbReference type="Gene3D" id="3.30.360.10">
    <property type="entry name" value="Dihydrodipicolinate Reductase, domain 2"/>
    <property type="match status" value="1"/>
</dbReference>
<accession>A0A644YXR4</accession>
<dbReference type="Pfam" id="PF22725">
    <property type="entry name" value="GFO_IDH_MocA_C3"/>
    <property type="match status" value="1"/>
</dbReference>
<proteinExistence type="predicted"/>
<dbReference type="GO" id="GO:0016491">
    <property type="term" value="F:oxidoreductase activity"/>
    <property type="evidence" value="ECO:0007669"/>
    <property type="project" value="UniProtKB-KW"/>
</dbReference>
<evidence type="ECO:0000313" key="4">
    <source>
        <dbReference type="EMBL" id="MPM32631.1"/>
    </source>
</evidence>
<name>A0A644YXR4_9ZZZZ</name>
<protein>
    <submittedName>
        <fullName evidence="4">Uncharacterized protein</fullName>
    </submittedName>
</protein>
<evidence type="ECO:0000256" key="1">
    <source>
        <dbReference type="ARBA" id="ARBA00023002"/>
    </source>
</evidence>
<organism evidence="4">
    <name type="scientific">bioreactor metagenome</name>
    <dbReference type="NCBI Taxonomy" id="1076179"/>
    <lineage>
        <taxon>unclassified sequences</taxon>
        <taxon>metagenomes</taxon>
        <taxon>ecological metagenomes</taxon>
    </lineage>
</organism>
<dbReference type="InterPro" id="IPR050463">
    <property type="entry name" value="Gfo/Idh/MocA_oxidrdct_glycsds"/>
</dbReference>
<feature type="domain" description="Gfo/Idh/MocA-like oxidoreductase N-terminal" evidence="2">
    <location>
        <begin position="26"/>
        <end position="144"/>
    </location>
</feature>
<dbReference type="PANTHER" id="PTHR43818">
    <property type="entry name" value="BCDNA.GH03377"/>
    <property type="match status" value="1"/>
</dbReference>
<dbReference type="Pfam" id="PF01408">
    <property type="entry name" value="GFO_IDH_MocA"/>
    <property type="match status" value="1"/>
</dbReference>
<dbReference type="InterPro" id="IPR000683">
    <property type="entry name" value="Gfo/Idh/MocA-like_OxRdtase_N"/>
</dbReference>
<evidence type="ECO:0000259" key="3">
    <source>
        <dbReference type="Pfam" id="PF22725"/>
    </source>
</evidence>
<comment type="caution">
    <text evidence="4">The sequence shown here is derived from an EMBL/GenBank/DDBJ whole genome shotgun (WGS) entry which is preliminary data.</text>
</comment>
<keyword evidence="1" id="KW-0560">Oxidoreductase</keyword>
<reference evidence="4" key="1">
    <citation type="submission" date="2019-08" db="EMBL/GenBank/DDBJ databases">
        <authorList>
            <person name="Kucharzyk K."/>
            <person name="Murdoch R.W."/>
            <person name="Higgins S."/>
            <person name="Loffler F."/>
        </authorList>
    </citation>
    <scope>NUCLEOTIDE SEQUENCE</scope>
</reference>
<dbReference type="AlphaFoldDB" id="A0A644YXR4"/>
<dbReference type="SUPFAM" id="SSF55347">
    <property type="entry name" value="Glyceraldehyde-3-phosphate dehydrogenase-like, C-terminal domain"/>
    <property type="match status" value="1"/>
</dbReference>
<evidence type="ECO:0000259" key="2">
    <source>
        <dbReference type="Pfam" id="PF01408"/>
    </source>
</evidence>
<feature type="domain" description="GFO/IDH/MocA-like oxidoreductase" evidence="3">
    <location>
        <begin position="156"/>
        <end position="283"/>
    </location>
</feature>
<dbReference type="EMBL" id="VSSQ01006418">
    <property type="protein sequence ID" value="MPM32631.1"/>
    <property type="molecule type" value="Genomic_DNA"/>
</dbReference>
<dbReference type="SUPFAM" id="SSF51735">
    <property type="entry name" value="NAD(P)-binding Rossmann-fold domains"/>
    <property type="match status" value="1"/>
</dbReference>
<dbReference type="GO" id="GO:0000166">
    <property type="term" value="F:nucleotide binding"/>
    <property type="evidence" value="ECO:0007669"/>
    <property type="project" value="InterPro"/>
</dbReference>
<dbReference type="InterPro" id="IPR036291">
    <property type="entry name" value="NAD(P)-bd_dom_sf"/>
</dbReference>
<dbReference type="InterPro" id="IPR055170">
    <property type="entry name" value="GFO_IDH_MocA-like_dom"/>
</dbReference>
<sequence length="365" mass="40299">MQKMDGMNYAPRSAKLVERVVQAGEFRFAVIGLDHGHIYAMANGLLEAGADLAWVYDEDPTKVDAFLRSYPQACVAPSTAHILADETIALVASAIKPSHRCELGLAVLESGKHYFCDKPGMLSIPETQKVKEACERTGKRYFIYFGERIHVEGALYAQKLIEEGALGDVVSVTILAPHRLNKGSRPSWFFNPEENGGILVDIGSHQLEQFLTYTNSHSAKVLHSSIANYHNPDHPGFQDYGQCVLVGETGATCYFRVDWFTPDGMGAWGDGRMFIVGTKASVEIRKYLDVAGSRQGDHVYFVDEQGEHHIEAYGKLGFPFFGAMILDCIQGTEHAITQRHTLLAMELAINAQQNATNLSSANRMP</sequence>
<dbReference type="PANTHER" id="PTHR43818:SF11">
    <property type="entry name" value="BCDNA.GH03377"/>
    <property type="match status" value="1"/>
</dbReference>